<evidence type="ECO:0000256" key="6">
    <source>
        <dbReference type="ARBA" id="ARBA00023134"/>
    </source>
</evidence>
<evidence type="ECO:0000256" key="8">
    <source>
        <dbReference type="SAM" id="MobiDB-lite"/>
    </source>
</evidence>
<comment type="caution">
    <text evidence="9">The sequence shown here is derived from an EMBL/GenBank/DDBJ whole genome shotgun (WGS) entry which is preliminary data.</text>
</comment>
<dbReference type="GO" id="GO:0005634">
    <property type="term" value="C:nucleus"/>
    <property type="evidence" value="ECO:0007669"/>
    <property type="project" value="UniProtKB-SubCell"/>
</dbReference>
<keyword evidence="10" id="KW-1185">Reference proteome</keyword>
<proteinExistence type="inferred from homology"/>
<keyword evidence="2 7" id="KW-0963">Cytoplasm</keyword>
<dbReference type="Proteomes" id="UP000612746">
    <property type="component" value="Unassembled WGS sequence"/>
</dbReference>
<dbReference type="GO" id="GO:0005737">
    <property type="term" value="C:cytoplasm"/>
    <property type="evidence" value="ECO:0007669"/>
    <property type="project" value="UniProtKB-SubCell"/>
</dbReference>
<dbReference type="InterPro" id="IPR030230">
    <property type="entry name" value="Gpn1/Npa3/XAB1"/>
</dbReference>
<dbReference type="EC" id="3.6.5.-" evidence="7"/>
<reference evidence="9" key="1">
    <citation type="submission" date="2020-12" db="EMBL/GenBank/DDBJ databases">
        <title>Metabolic potential, ecology and presence of endohyphal bacteria is reflected in genomic diversity of Mucoromycotina.</title>
        <authorList>
            <person name="Muszewska A."/>
            <person name="Okrasinska A."/>
            <person name="Steczkiewicz K."/>
            <person name="Drgas O."/>
            <person name="Orlowska M."/>
            <person name="Perlinska-Lenart U."/>
            <person name="Aleksandrzak-Piekarczyk T."/>
            <person name="Szatraj K."/>
            <person name="Zielenkiewicz U."/>
            <person name="Pilsyk S."/>
            <person name="Malc E."/>
            <person name="Mieczkowski P."/>
            <person name="Kruszewska J.S."/>
            <person name="Biernat P."/>
            <person name="Pawlowska J."/>
        </authorList>
    </citation>
    <scope>NUCLEOTIDE SEQUENCE</scope>
    <source>
        <strain evidence="9">WA0000051536</strain>
    </source>
</reference>
<evidence type="ECO:0000256" key="1">
    <source>
        <dbReference type="ARBA" id="ARBA00005290"/>
    </source>
</evidence>
<sequence length="382" mass="42877">MSSSETSSAPTEKQPTTILCIGMAGSGKTTLMQRLNADLHAKKTPPYILNLDPAVSSLPFTANIDIRDTVNYKEVMKQYNLGPNGGILTSLNLFTTKFDQVLKFVDKRAGSVDHILVDTPGQIEIFTWSASGAIITDTLAATYPTVVAYIIDTPRTTSPATFMSNMLYACSILYKTKLPFILVFNKTDVVSHSFAVDWMTDFESFQQALQQDATYMSSLMNSMSLVLDEFYSHLKVVGVSAVTGEGIDDFFEAVKAATKEYETEYKPEIERLIQEKASQHIQEKEEQHRQQQLSKLMNDMKVSKGTEVPLDSGSKRMEDEQWEEEDEEEYENEDEDDEGEETDDEQENTLLGASRFPPSSSQQQNDAKFKAWLNQANESSMN</sequence>
<dbReference type="InterPro" id="IPR027417">
    <property type="entry name" value="P-loop_NTPase"/>
</dbReference>
<evidence type="ECO:0000313" key="9">
    <source>
        <dbReference type="EMBL" id="KAG2175873.1"/>
    </source>
</evidence>
<comment type="subcellular location">
    <subcellularLocation>
        <location evidence="7">Cytoplasm</location>
    </subcellularLocation>
    <subcellularLocation>
        <location evidence="7">Nucleus</location>
    </subcellularLocation>
</comment>
<dbReference type="AlphaFoldDB" id="A0A8H7PL42"/>
<dbReference type="OrthoDB" id="243313at2759"/>
<dbReference type="EMBL" id="JAEPRA010000014">
    <property type="protein sequence ID" value="KAG2175873.1"/>
    <property type="molecule type" value="Genomic_DNA"/>
</dbReference>
<keyword evidence="4 7" id="KW-0547">Nucleotide-binding</keyword>
<dbReference type="CDD" id="cd17870">
    <property type="entry name" value="GPN1"/>
    <property type="match status" value="1"/>
</dbReference>
<evidence type="ECO:0000256" key="2">
    <source>
        <dbReference type="ARBA" id="ARBA00022490"/>
    </source>
</evidence>
<keyword evidence="3" id="KW-0597">Phosphoprotein</keyword>
<keyword evidence="6 7" id="KW-0342">GTP-binding</keyword>
<accession>A0A8H7PL42</accession>
<comment type="function">
    <text evidence="7">Small GTPase required for proper nuclear import of RNA polymerase II (RNAPII). May act at an RNAP assembly step prior to nuclear import.</text>
</comment>
<evidence type="ECO:0000313" key="10">
    <source>
        <dbReference type="Proteomes" id="UP000612746"/>
    </source>
</evidence>
<dbReference type="InterPro" id="IPR004130">
    <property type="entry name" value="Gpn"/>
</dbReference>
<feature type="region of interest" description="Disordered" evidence="8">
    <location>
        <begin position="277"/>
        <end position="382"/>
    </location>
</feature>
<protein>
    <recommendedName>
        <fullName evidence="7">GPN-loop GTPase</fullName>
        <ecNumber evidence="7">3.6.5.-</ecNumber>
    </recommendedName>
</protein>
<dbReference type="Gene3D" id="3.40.50.300">
    <property type="entry name" value="P-loop containing nucleotide triphosphate hydrolases"/>
    <property type="match status" value="1"/>
</dbReference>
<dbReference type="GO" id="GO:0003924">
    <property type="term" value="F:GTPase activity"/>
    <property type="evidence" value="ECO:0007669"/>
    <property type="project" value="InterPro"/>
</dbReference>
<dbReference type="PANTHER" id="PTHR21231">
    <property type="entry name" value="XPA-BINDING PROTEIN 1-RELATED"/>
    <property type="match status" value="1"/>
</dbReference>
<dbReference type="GO" id="GO:0005525">
    <property type="term" value="F:GTP binding"/>
    <property type="evidence" value="ECO:0007669"/>
    <property type="project" value="UniProtKB-KW"/>
</dbReference>
<feature type="compositionally biased region" description="Polar residues" evidence="8">
    <location>
        <begin position="357"/>
        <end position="366"/>
    </location>
</feature>
<feature type="compositionally biased region" description="Basic and acidic residues" evidence="8">
    <location>
        <begin position="277"/>
        <end position="289"/>
    </location>
</feature>
<evidence type="ECO:0000256" key="7">
    <source>
        <dbReference type="RuleBase" id="RU365059"/>
    </source>
</evidence>
<comment type="subunit">
    <text evidence="7">Binds to RNA polymerase II.</text>
</comment>
<organism evidence="9 10">
    <name type="scientific">Umbelopsis vinacea</name>
    <dbReference type="NCBI Taxonomy" id="44442"/>
    <lineage>
        <taxon>Eukaryota</taxon>
        <taxon>Fungi</taxon>
        <taxon>Fungi incertae sedis</taxon>
        <taxon>Mucoromycota</taxon>
        <taxon>Mucoromycotina</taxon>
        <taxon>Umbelopsidomycetes</taxon>
        <taxon>Umbelopsidales</taxon>
        <taxon>Umbelopsidaceae</taxon>
        <taxon>Umbelopsis</taxon>
    </lineage>
</organism>
<evidence type="ECO:0000256" key="5">
    <source>
        <dbReference type="ARBA" id="ARBA00022801"/>
    </source>
</evidence>
<dbReference type="Pfam" id="PF03029">
    <property type="entry name" value="ATP_bind_1"/>
    <property type="match status" value="1"/>
</dbReference>
<gene>
    <name evidence="9" type="ORF">INT44_000351</name>
</gene>
<feature type="compositionally biased region" description="Acidic residues" evidence="8">
    <location>
        <begin position="320"/>
        <end position="347"/>
    </location>
</feature>
<keyword evidence="5 7" id="KW-0378">Hydrolase</keyword>
<dbReference type="FunFam" id="3.40.50.300:FF:000579">
    <property type="entry name" value="GPN-loop GTPase"/>
    <property type="match status" value="1"/>
</dbReference>
<name>A0A8H7PL42_9FUNG</name>
<comment type="similarity">
    <text evidence="1 7">Belongs to the GPN-loop GTPase family.</text>
</comment>
<dbReference type="PANTHER" id="PTHR21231:SF8">
    <property type="entry name" value="GPN-LOOP GTPASE 1"/>
    <property type="match status" value="1"/>
</dbReference>
<evidence type="ECO:0000256" key="3">
    <source>
        <dbReference type="ARBA" id="ARBA00022553"/>
    </source>
</evidence>
<dbReference type="SUPFAM" id="SSF52540">
    <property type="entry name" value="P-loop containing nucleoside triphosphate hydrolases"/>
    <property type="match status" value="1"/>
</dbReference>
<evidence type="ECO:0000256" key="4">
    <source>
        <dbReference type="ARBA" id="ARBA00022741"/>
    </source>
</evidence>